<dbReference type="Proteomes" id="UP000324222">
    <property type="component" value="Unassembled WGS sequence"/>
</dbReference>
<proteinExistence type="predicted"/>
<dbReference type="AlphaFoldDB" id="A0A5B7J4H6"/>
<organism evidence="1 2">
    <name type="scientific">Portunus trituberculatus</name>
    <name type="common">Swimming crab</name>
    <name type="synonym">Neptunus trituberculatus</name>
    <dbReference type="NCBI Taxonomy" id="210409"/>
    <lineage>
        <taxon>Eukaryota</taxon>
        <taxon>Metazoa</taxon>
        <taxon>Ecdysozoa</taxon>
        <taxon>Arthropoda</taxon>
        <taxon>Crustacea</taxon>
        <taxon>Multicrustacea</taxon>
        <taxon>Malacostraca</taxon>
        <taxon>Eumalacostraca</taxon>
        <taxon>Eucarida</taxon>
        <taxon>Decapoda</taxon>
        <taxon>Pleocyemata</taxon>
        <taxon>Brachyura</taxon>
        <taxon>Eubrachyura</taxon>
        <taxon>Portunoidea</taxon>
        <taxon>Portunidae</taxon>
        <taxon>Portuninae</taxon>
        <taxon>Portunus</taxon>
    </lineage>
</organism>
<gene>
    <name evidence="1" type="ORF">E2C01_082287</name>
</gene>
<name>A0A5B7J4H6_PORTR</name>
<keyword evidence="2" id="KW-1185">Reference proteome</keyword>
<reference evidence="1 2" key="1">
    <citation type="submission" date="2019-05" db="EMBL/GenBank/DDBJ databases">
        <title>Another draft genome of Portunus trituberculatus and its Hox gene families provides insights of decapod evolution.</title>
        <authorList>
            <person name="Jeong J.-H."/>
            <person name="Song I."/>
            <person name="Kim S."/>
            <person name="Choi T."/>
            <person name="Kim D."/>
            <person name="Ryu S."/>
            <person name="Kim W."/>
        </authorList>
    </citation>
    <scope>NUCLEOTIDE SEQUENCE [LARGE SCALE GENOMIC DNA]</scope>
    <source>
        <tissue evidence="1">Muscle</tissue>
    </source>
</reference>
<comment type="caution">
    <text evidence="1">The sequence shown here is derived from an EMBL/GenBank/DDBJ whole genome shotgun (WGS) entry which is preliminary data.</text>
</comment>
<dbReference type="EMBL" id="VSRR010074468">
    <property type="protein sequence ID" value="MPC87424.1"/>
    <property type="molecule type" value="Genomic_DNA"/>
</dbReference>
<protein>
    <submittedName>
        <fullName evidence="1">Uncharacterized protein</fullName>
    </submittedName>
</protein>
<evidence type="ECO:0000313" key="2">
    <source>
        <dbReference type="Proteomes" id="UP000324222"/>
    </source>
</evidence>
<accession>A0A5B7J4H6</accession>
<evidence type="ECO:0000313" key="1">
    <source>
        <dbReference type="EMBL" id="MPC87424.1"/>
    </source>
</evidence>
<sequence>MLRVAWAGEDLPVCVEVSKKAQEVSTVMVARVPSVICAEESRLPRDLDISSLWVLWRRKFLARMMSSVVDCLLKPRDSRISSVVDWRRNPRSLGECSLQYWSHGVSIISFSSAGR</sequence>